<dbReference type="RefSeq" id="XP_046009289.1">
    <property type="nucleotide sequence ID" value="XM_046154757.1"/>
</dbReference>
<evidence type="ECO:0000256" key="1">
    <source>
        <dbReference type="SAM" id="MobiDB-lite"/>
    </source>
</evidence>
<feature type="region of interest" description="Disordered" evidence="1">
    <location>
        <begin position="253"/>
        <end position="294"/>
    </location>
</feature>
<dbReference type="Proteomes" id="UP000756346">
    <property type="component" value="Unassembled WGS sequence"/>
</dbReference>
<organism evidence="3 4">
    <name type="scientific">Microdochium trichocladiopsis</name>
    <dbReference type="NCBI Taxonomy" id="1682393"/>
    <lineage>
        <taxon>Eukaryota</taxon>
        <taxon>Fungi</taxon>
        <taxon>Dikarya</taxon>
        <taxon>Ascomycota</taxon>
        <taxon>Pezizomycotina</taxon>
        <taxon>Sordariomycetes</taxon>
        <taxon>Xylariomycetidae</taxon>
        <taxon>Xylariales</taxon>
        <taxon>Microdochiaceae</taxon>
        <taxon>Microdochium</taxon>
    </lineage>
</organism>
<reference evidence="3" key="1">
    <citation type="journal article" date="2021" name="Nat. Commun.">
        <title>Genetic determinants of endophytism in the Arabidopsis root mycobiome.</title>
        <authorList>
            <person name="Mesny F."/>
            <person name="Miyauchi S."/>
            <person name="Thiergart T."/>
            <person name="Pickel B."/>
            <person name="Atanasova L."/>
            <person name="Karlsson M."/>
            <person name="Huettel B."/>
            <person name="Barry K.W."/>
            <person name="Haridas S."/>
            <person name="Chen C."/>
            <person name="Bauer D."/>
            <person name="Andreopoulos W."/>
            <person name="Pangilinan J."/>
            <person name="LaButti K."/>
            <person name="Riley R."/>
            <person name="Lipzen A."/>
            <person name="Clum A."/>
            <person name="Drula E."/>
            <person name="Henrissat B."/>
            <person name="Kohler A."/>
            <person name="Grigoriev I.V."/>
            <person name="Martin F.M."/>
            <person name="Hacquard S."/>
        </authorList>
    </citation>
    <scope>NUCLEOTIDE SEQUENCE</scope>
    <source>
        <strain evidence="3">MPI-CAGE-CH-0230</strain>
    </source>
</reference>
<dbReference type="GeneID" id="70184303"/>
<evidence type="ECO:0000256" key="2">
    <source>
        <dbReference type="SAM" id="SignalP"/>
    </source>
</evidence>
<protein>
    <recommendedName>
        <fullName evidence="5">GPI anchored protein</fullName>
    </recommendedName>
</protein>
<feature type="compositionally biased region" description="Low complexity" evidence="1">
    <location>
        <begin position="253"/>
        <end position="289"/>
    </location>
</feature>
<feature type="compositionally biased region" description="Low complexity" evidence="1">
    <location>
        <begin position="100"/>
        <end position="116"/>
    </location>
</feature>
<sequence length="443" mass="44825">MHHPPLLPANLLQLLLLVSSTSPLLVRGSSDVLPTAVRKMSLDEGQKLMPEYVAFAVPRQYPLAEAAQLDAGYLGSRAATFPEDSYAAFQPPWSIHLLSRSSNSNSSPRDSRAAAAEKAQRDVLHRLQGRQFSCPDNTAACTNIGQPDYCCASGTTCFSVEGAPAAGNVGCCPNGQNCVGSVGDCAGGSTACAAEVGGGCCIPGYVCANVGCIGSWVSLITQTTVTSTVVNEPTPSTVVTTIVVTVTPSIEPTTRTVTSTKTNNPPEPSTTTQTQTDDDPSTSPTGSSSLGSAIAPVQPTAPANYCPTGFYACLAVGVGGGCCRTGRDCATTSCPPPPAMTTYTNNGVTVVVPVTDAEDAANALPTSTCAGGWFLCGKDAGPIAGCCPSGYQCGTASCTLVSGTPVATVNKELPSSGNSLRGSLSGAVAAMLTAGVLGAMLVY</sequence>
<name>A0A9P8XZM5_9PEZI</name>
<proteinExistence type="predicted"/>
<gene>
    <name evidence="3" type="ORF">B0I36DRAFT_329821</name>
</gene>
<keyword evidence="2" id="KW-0732">Signal</keyword>
<dbReference type="AlphaFoldDB" id="A0A9P8XZM5"/>
<feature type="signal peptide" evidence="2">
    <location>
        <begin position="1"/>
        <end position="28"/>
    </location>
</feature>
<feature type="chain" id="PRO_5040300518" description="GPI anchored protein" evidence="2">
    <location>
        <begin position="29"/>
        <end position="443"/>
    </location>
</feature>
<feature type="region of interest" description="Disordered" evidence="1">
    <location>
        <begin position="100"/>
        <end position="120"/>
    </location>
</feature>
<evidence type="ECO:0000313" key="4">
    <source>
        <dbReference type="Proteomes" id="UP000756346"/>
    </source>
</evidence>
<dbReference type="EMBL" id="JAGTJQ010000008">
    <property type="protein sequence ID" value="KAH7026072.1"/>
    <property type="molecule type" value="Genomic_DNA"/>
</dbReference>
<comment type="caution">
    <text evidence="3">The sequence shown here is derived from an EMBL/GenBank/DDBJ whole genome shotgun (WGS) entry which is preliminary data.</text>
</comment>
<keyword evidence="4" id="KW-1185">Reference proteome</keyword>
<dbReference type="OrthoDB" id="2426396at2759"/>
<evidence type="ECO:0000313" key="3">
    <source>
        <dbReference type="EMBL" id="KAH7026072.1"/>
    </source>
</evidence>
<dbReference type="PANTHER" id="PTHR39599">
    <property type="entry name" value="GPI-ANCHORED PROTEIN (EUROFUNG)-RELATED-RELATED"/>
    <property type="match status" value="1"/>
</dbReference>
<evidence type="ECO:0008006" key="5">
    <source>
        <dbReference type="Google" id="ProtNLM"/>
    </source>
</evidence>
<dbReference type="PANTHER" id="PTHR39599:SF2">
    <property type="entry name" value="ANCHORED PROTEIN, PUTATIVE (AFU_ORTHOLOGUE AFUA_1G09650)-RELATED"/>
    <property type="match status" value="1"/>
</dbReference>
<accession>A0A9P8XZM5</accession>